<evidence type="ECO:0000313" key="4">
    <source>
        <dbReference type="Proteomes" id="UP000009296"/>
    </source>
</evidence>
<name>F8AK12_METOI</name>
<evidence type="ECO:0000313" key="3">
    <source>
        <dbReference type="EMBL" id="AEH07372.1"/>
    </source>
</evidence>
<dbReference type="EMBL" id="CP002792">
    <property type="protein sequence ID" value="AEH07372.1"/>
    <property type="molecule type" value="Genomic_DNA"/>
</dbReference>
<keyword evidence="1" id="KW-0472">Membrane</keyword>
<protein>
    <recommendedName>
        <fullName evidence="2">DUF7982 domain-containing protein</fullName>
    </recommendedName>
</protein>
<evidence type="ECO:0000256" key="1">
    <source>
        <dbReference type="SAM" id="Phobius"/>
    </source>
</evidence>
<reference evidence="3" key="1">
    <citation type="submission" date="2011-05" db="EMBL/GenBank/DDBJ databases">
        <title>Complete sequence of chromosome of Methanothermococcus okinawensis IH1.</title>
        <authorList>
            <consortium name="US DOE Joint Genome Institute"/>
            <person name="Lucas S."/>
            <person name="Han J."/>
            <person name="Lapidus A."/>
            <person name="Cheng J.-F."/>
            <person name="Goodwin L."/>
            <person name="Pitluck S."/>
            <person name="Peters L."/>
            <person name="Mikhailova N."/>
            <person name="Held B."/>
            <person name="Han C."/>
            <person name="Tapia R."/>
            <person name="Land M."/>
            <person name="Hauser L."/>
            <person name="Kyrpides N."/>
            <person name="Ivanova N."/>
            <person name="Pagani I."/>
            <person name="Sieprawska-Lupa M."/>
            <person name="Takai K."/>
            <person name="Miyazaki J."/>
            <person name="Whitman W."/>
            <person name="Woyke T."/>
        </authorList>
    </citation>
    <scope>NUCLEOTIDE SEQUENCE [LARGE SCALE GENOMIC DNA]</scope>
    <source>
        <strain evidence="3">IH1</strain>
    </source>
</reference>
<feature type="transmembrane region" description="Helical" evidence="1">
    <location>
        <begin position="66"/>
        <end position="85"/>
    </location>
</feature>
<keyword evidence="1" id="KW-1133">Transmembrane helix</keyword>
<proteinExistence type="predicted"/>
<dbReference type="GeneID" id="10773564"/>
<organism evidence="3 4">
    <name type="scientific">Methanothermococcus okinawensis (strain DSM 14208 / JCM 11175 / IH1)</name>
    <dbReference type="NCBI Taxonomy" id="647113"/>
    <lineage>
        <taxon>Archaea</taxon>
        <taxon>Methanobacteriati</taxon>
        <taxon>Methanobacteriota</taxon>
        <taxon>Methanomada group</taxon>
        <taxon>Methanococci</taxon>
        <taxon>Methanococcales</taxon>
        <taxon>Methanococcaceae</taxon>
        <taxon>Methanothermococcus</taxon>
    </lineage>
</organism>
<dbReference type="RefSeq" id="WP_013867554.1">
    <property type="nucleotide sequence ID" value="NC_015636.1"/>
</dbReference>
<dbReference type="KEGG" id="mok:Metok_1407"/>
<dbReference type="InterPro" id="IPR058288">
    <property type="entry name" value="DUF7982"/>
</dbReference>
<keyword evidence="1" id="KW-0812">Transmembrane</keyword>
<accession>F8AK12</accession>
<feature type="transmembrane region" description="Helical" evidence="1">
    <location>
        <begin position="42"/>
        <end position="60"/>
    </location>
</feature>
<dbReference type="eggNOG" id="arCOG03442">
    <property type="taxonomic scope" value="Archaea"/>
</dbReference>
<feature type="domain" description="DUF7982" evidence="2">
    <location>
        <begin position="76"/>
        <end position="276"/>
    </location>
</feature>
<dbReference type="HOGENOM" id="CLU_942037_0_0_2"/>
<sequence>MIDNNNNSNNNSNNSDDDDVELIKHKKLRTKFLLNISNFKKFTAIIVIAAGFGFLGYGYLNSIIHFINLGIGLLLIGWVLLSFSYEKYLRYNIGSSVFNDYMDLVGKLIKSLDIKNSGIIIPPRENLKNGAIFLPLNENFKINFGLIDDSVLFVNSDNKKEMGIVFTPLGKSLINILKKYDDLDELTLDEYDDKSSMIINIENYLDYSLNLFQLGSNVNVNFNDNKTITVSYKINDNSVCKKLQKDGLCKKCPCPVCGFIVLSIAKSLNRMLKIEEIIEDNRNIIIKLNVLDNNI</sequence>
<keyword evidence="4" id="KW-1185">Reference proteome</keyword>
<evidence type="ECO:0000259" key="2">
    <source>
        <dbReference type="Pfam" id="PF25939"/>
    </source>
</evidence>
<dbReference type="AlphaFoldDB" id="F8AK12"/>
<dbReference type="Pfam" id="PF25939">
    <property type="entry name" value="DUF7982"/>
    <property type="match status" value="1"/>
</dbReference>
<dbReference type="Proteomes" id="UP000009296">
    <property type="component" value="Chromosome"/>
</dbReference>
<gene>
    <name evidence="3" type="ordered locus">Metok_1407</name>
</gene>